<reference evidence="3 4" key="1">
    <citation type="submission" date="2018-02" db="EMBL/GenBank/DDBJ databases">
        <title>Reclassifiation of [Polyangium] brachysporum DSM 7029 as Guopingzhaonella breviflexa gen. nov., sp. nov., a member of the family Comamonadaceae.</title>
        <authorList>
            <person name="Tang B."/>
        </authorList>
    </citation>
    <scope>NUCLEOTIDE SEQUENCE [LARGE SCALE GENOMIC DNA]</scope>
    <source>
        <strain evidence="3 4">BCRC 80649</strain>
    </source>
</reference>
<proteinExistence type="predicted"/>
<feature type="coiled-coil region" evidence="1">
    <location>
        <begin position="100"/>
        <end position="127"/>
    </location>
</feature>
<dbReference type="Gene3D" id="1.10.3210.10">
    <property type="entry name" value="Hypothetical protein af1432"/>
    <property type="match status" value="1"/>
</dbReference>
<evidence type="ECO:0000259" key="2">
    <source>
        <dbReference type="PROSITE" id="PS51832"/>
    </source>
</evidence>
<dbReference type="OrthoDB" id="9780948at2"/>
<comment type="caution">
    <text evidence="3">The sequence shown here is derived from an EMBL/GenBank/DDBJ whole genome shotgun (WGS) entry which is preliminary data.</text>
</comment>
<gene>
    <name evidence="3" type="ORF">C1704_12465</name>
</gene>
<dbReference type="PANTHER" id="PTHR43155:SF2">
    <property type="entry name" value="CYCLIC DI-GMP PHOSPHODIESTERASE PA4108"/>
    <property type="match status" value="1"/>
</dbReference>
<sequence>MLKKIPVDQVRLGMFLHGLCGSSWLDHPFWKTSFVIKDQADLDKLLRSPVKEVLIDVDKGLDVAAPAEAPAPGTADDERLRAELRQEGPATRPSRPVPEALSLGAEVERAQRVLAQAKKEVGVLFREARLGKVVSTEHLGPLVDDISDSVLRNPSALISLARLKTKDDYTYLHSVAVAALAAGLARQLQLSTDEIREAALAGLLHDLGKAAIPLDILNKPGRLTDEEFGQVKAHPRAGYDMLVEAGVQSEMALDVCLHHHEKVDGSGYPDRLRGDAISLYAKMGAVCDVYDAITSDRPYKAGWHPAESIRRMAQWTKEGHFDERVFQAFVKCVGIYPTGSLVRMHSGRLGVVLDQSERSLLLPRVKVFFSTKSNTYIVPEVLELGTVQTNDRIVGHEDPQAWSIANLDEMWTGIPGRKP</sequence>
<protein>
    <submittedName>
        <fullName evidence="3">Phosphodiesterase</fullName>
    </submittedName>
</protein>
<evidence type="ECO:0000313" key="3">
    <source>
        <dbReference type="EMBL" id="PPE65727.1"/>
    </source>
</evidence>
<evidence type="ECO:0000313" key="4">
    <source>
        <dbReference type="Proteomes" id="UP000238605"/>
    </source>
</evidence>
<keyword evidence="1" id="KW-0175">Coiled coil</keyword>
<dbReference type="SMART" id="SM00471">
    <property type="entry name" value="HDc"/>
    <property type="match status" value="1"/>
</dbReference>
<dbReference type="PANTHER" id="PTHR43155">
    <property type="entry name" value="CYCLIC DI-GMP PHOSPHODIESTERASE PA4108-RELATED"/>
    <property type="match status" value="1"/>
</dbReference>
<keyword evidence="4" id="KW-1185">Reference proteome</keyword>
<dbReference type="Pfam" id="PF13487">
    <property type="entry name" value="HD_5"/>
    <property type="match status" value="1"/>
</dbReference>
<dbReference type="PROSITE" id="PS51832">
    <property type="entry name" value="HD_GYP"/>
    <property type="match status" value="1"/>
</dbReference>
<dbReference type="CDD" id="cd00077">
    <property type="entry name" value="HDc"/>
    <property type="match status" value="1"/>
</dbReference>
<dbReference type="Pfam" id="PF11871">
    <property type="entry name" value="DUF3391"/>
    <property type="match status" value="1"/>
</dbReference>
<dbReference type="GO" id="GO:0008081">
    <property type="term" value="F:phosphoric diester hydrolase activity"/>
    <property type="evidence" value="ECO:0007669"/>
    <property type="project" value="UniProtKB-ARBA"/>
</dbReference>
<dbReference type="Proteomes" id="UP000238605">
    <property type="component" value="Unassembled WGS sequence"/>
</dbReference>
<feature type="domain" description="HD-GYP" evidence="2">
    <location>
        <begin position="148"/>
        <end position="345"/>
    </location>
</feature>
<dbReference type="AlphaFoldDB" id="A0A2S5ST36"/>
<name>A0A2S5ST36_9BURK</name>
<dbReference type="RefSeq" id="WP_104303061.1">
    <property type="nucleotide sequence ID" value="NZ_PSNX01000011.1"/>
</dbReference>
<dbReference type="InterPro" id="IPR003607">
    <property type="entry name" value="HD/PDEase_dom"/>
</dbReference>
<dbReference type="InterPro" id="IPR021812">
    <property type="entry name" value="DUF3391"/>
</dbReference>
<evidence type="ECO:0000256" key="1">
    <source>
        <dbReference type="SAM" id="Coils"/>
    </source>
</evidence>
<accession>A0A2S5ST36</accession>
<dbReference type="InterPro" id="IPR037522">
    <property type="entry name" value="HD_GYP_dom"/>
</dbReference>
<organism evidence="3 4">
    <name type="scientific">Caldimonas caldifontis</name>
    <dbReference type="NCBI Taxonomy" id="1452508"/>
    <lineage>
        <taxon>Bacteria</taxon>
        <taxon>Pseudomonadati</taxon>
        <taxon>Pseudomonadota</taxon>
        <taxon>Betaproteobacteria</taxon>
        <taxon>Burkholderiales</taxon>
        <taxon>Sphaerotilaceae</taxon>
        <taxon>Caldimonas</taxon>
    </lineage>
</organism>
<dbReference type="SUPFAM" id="SSF109604">
    <property type="entry name" value="HD-domain/PDEase-like"/>
    <property type="match status" value="1"/>
</dbReference>
<dbReference type="EMBL" id="PSNX01000011">
    <property type="protein sequence ID" value="PPE65727.1"/>
    <property type="molecule type" value="Genomic_DNA"/>
</dbReference>